<dbReference type="InterPro" id="IPR051406">
    <property type="entry name" value="PLD_domain"/>
</dbReference>
<keyword evidence="7" id="KW-0175">Coiled coil</keyword>
<evidence type="ECO:0000259" key="8">
    <source>
        <dbReference type="PROSITE" id="PS50035"/>
    </source>
</evidence>
<evidence type="ECO:0000256" key="4">
    <source>
        <dbReference type="ARBA" id="ARBA00022801"/>
    </source>
</evidence>
<organism evidence="9 10">
    <name type="scientific">Bacteroides faecichinchillae</name>
    <dbReference type="NCBI Taxonomy" id="871325"/>
    <lineage>
        <taxon>Bacteria</taxon>
        <taxon>Pseudomonadati</taxon>
        <taxon>Bacteroidota</taxon>
        <taxon>Bacteroidia</taxon>
        <taxon>Bacteroidales</taxon>
        <taxon>Bacteroidaceae</taxon>
        <taxon>Bacteroides</taxon>
    </lineage>
</organism>
<dbReference type="SUPFAM" id="SSF56024">
    <property type="entry name" value="Phospholipase D/nuclease"/>
    <property type="match status" value="1"/>
</dbReference>
<evidence type="ECO:0000256" key="3">
    <source>
        <dbReference type="ARBA" id="ARBA00012027"/>
    </source>
</evidence>
<comment type="catalytic activity">
    <reaction evidence="1">
        <text>a 1,2-diacyl-sn-glycero-3-phosphocholine + H2O = a 1,2-diacyl-sn-glycero-3-phosphate + choline + H(+)</text>
        <dbReference type="Rhea" id="RHEA:14445"/>
        <dbReference type="ChEBI" id="CHEBI:15354"/>
        <dbReference type="ChEBI" id="CHEBI:15377"/>
        <dbReference type="ChEBI" id="CHEBI:15378"/>
        <dbReference type="ChEBI" id="CHEBI:57643"/>
        <dbReference type="ChEBI" id="CHEBI:58608"/>
        <dbReference type="EC" id="3.1.4.4"/>
    </reaction>
</comment>
<evidence type="ECO:0000313" key="9">
    <source>
        <dbReference type="EMBL" id="SHF89215.1"/>
    </source>
</evidence>
<evidence type="ECO:0000313" key="10">
    <source>
        <dbReference type="Proteomes" id="UP000184436"/>
    </source>
</evidence>
<comment type="similarity">
    <text evidence="2">Belongs to the phospholipase D family.</text>
</comment>
<dbReference type="AlphaFoldDB" id="A0A1M5FCE0"/>
<evidence type="ECO:0000256" key="6">
    <source>
        <dbReference type="ARBA" id="ARBA00023098"/>
    </source>
</evidence>
<keyword evidence="6" id="KW-0443">Lipid metabolism</keyword>
<feature type="coiled-coil region" evidence="7">
    <location>
        <begin position="446"/>
        <end position="539"/>
    </location>
</feature>
<reference evidence="9 10" key="1">
    <citation type="submission" date="2016-11" db="EMBL/GenBank/DDBJ databases">
        <authorList>
            <person name="Jaros S."/>
            <person name="Januszkiewicz K."/>
            <person name="Wedrychowicz H."/>
        </authorList>
    </citation>
    <scope>NUCLEOTIDE SEQUENCE [LARGE SCALE GENOMIC DNA]</scope>
    <source>
        <strain evidence="9 10">DSM 26883</strain>
    </source>
</reference>
<dbReference type="EC" id="3.1.4.4" evidence="3"/>
<dbReference type="PANTHER" id="PTHR43856">
    <property type="entry name" value="CARDIOLIPIN HYDROLASE"/>
    <property type="match status" value="1"/>
</dbReference>
<accession>A0A1M5FCE0</accession>
<evidence type="ECO:0000256" key="5">
    <source>
        <dbReference type="ARBA" id="ARBA00022963"/>
    </source>
</evidence>
<evidence type="ECO:0000256" key="7">
    <source>
        <dbReference type="SAM" id="Coils"/>
    </source>
</evidence>
<dbReference type="Pfam" id="PF13091">
    <property type="entry name" value="PLDc_2"/>
    <property type="match status" value="1"/>
</dbReference>
<evidence type="ECO:0000256" key="1">
    <source>
        <dbReference type="ARBA" id="ARBA00000798"/>
    </source>
</evidence>
<dbReference type="GO" id="GO:0006793">
    <property type="term" value="P:phosphorus metabolic process"/>
    <property type="evidence" value="ECO:0007669"/>
    <property type="project" value="UniProtKB-ARBA"/>
</dbReference>
<gene>
    <name evidence="9" type="ORF">SAMN05444349_14321</name>
</gene>
<keyword evidence="10" id="KW-1185">Reference proteome</keyword>
<protein>
    <recommendedName>
        <fullName evidence="3">phospholipase D</fullName>
        <ecNumber evidence="3">3.1.4.4</ecNumber>
    </recommendedName>
</protein>
<keyword evidence="5" id="KW-0442">Lipid degradation</keyword>
<name>A0A1M5FCE0_9BACE</name>
<dbReference type="InterPro" id="IPR025202">
    <property type="entry name" value="PLD-like_dom"/>
</dbReference>
<dbReference type="RefSeq" id="WP_073350355.1">
    <property type="nucleotide sequence ID" value="NZ_FQVD01000043.1"/>
</dbReference>
<dbReference type="PROSITE" id="PS50035">
    <property type="entry name" value="PLD"/>
    <property type="match status" value="1"/>
</dbReference>
<dbReference type="GO" id="GO:0004630">
    <property type="term" value="F:phospholipase D activity"/>
    <property type="evidence" value="ECO:0007669"/>
    <property type="project" value="UniProtKB-EC"/>
</dbReference>
<sequence length="685" mass="77948">MKGDKSICKVISYIKETKTFVVQEIVSSIQGFLPLTSDPFNNKAKIFSALKTGNTIPLICIKTIEGKPVYSANLHALDAKQEDNSVSISISFSPNDESFNSSVFDTMFNLLGDIIDNDFKFSLAKQLIVANKELRIRPSLYKEIFYKCTGKYGMQLWKENLLPFTTNTTISNLWKNGNDTERQQILEKLGISLPEPEIKEITKEIKVRVGSVVPLFENIAEYIITKINNATNNIKIAVAWFTNFDLFNCVKSALNRGIHITLVTNNDLINNGGYCLNFDELIKSGLKLHLVEYPELLHYKFCIIDDKTIMTGSYNWTFYAEEINKEDVVVIEDLPEVTSYFVNVFNSLTEQYRLVDKMPDTVPDRPQYDRSSFKQYISEELVLRAKRNIGDKKDTLRKAKTLSPENDNVIRAISEFESTIDNSQQSIKDIDQVATQSAITERMQNREKLQNQRINISEQVSNLRIQRTVVEQQRESFRQEIKQQLFSAQDEEQRIEIQKRKIQKETELNTQIEEINNNQKAAEAEIATVNSQIQNINSEIAIIGKTSTIESIGGRGGLKITLKWATTDDLDLHVFDPSSQEIYYSQKTQTCQGVIGRLDVDANAGSPYTVSPVENIYWEGTAPIGKYKVMVVLYSKRSSLSAIPFTVTIYPDKGISKVFTKEISSPKENVSIVEFNYSDNGIEYL</sequence>
<dbReference type="STRING" id="871325.SAMN05444349_14321"/>
<dbReference type="GO" id="GO:0016042">
    <property type="term" value="P:lipid catabolic process"/>
    <property type="evidence" value="ECO:0007669"/>
    <property type="project" value="UniProtKB-KW"/>
</dbReference>
<dbReference type="Gene3D" id="3.30.870.10">
    <property type="entry name" value="Endonuclease Chain A"/>
    <property type="match status" value="1"/>
</dbReference>
<dbReference type="OrthoDB" id="9762009at2"/>
<evidence type="ECO:0000256" key="2">
    <source>
        <dbReference type="ARBA" id="ARBA00008664"/>
    </source>
</evidence>
<dbReference type="GO" id="GO:0016891">
    <property type="term" value="F:RNA endonuclease activity producing 5'-phosphomonoesters, hydrolytic mechanism"/>
    <property type="evidence" value="ECO:0007669"/>
    <property type="project" value="TreeGrafter"/>
</dbReference>
<dbReference type="EMBL" id="FQVD01000043">
    <property type="protein sequence ID" value="SHF89215.1"/>
    <property type="molecule type" value="Genomic_DNA"/>
</dbReference>
<feature type="domain" description="PLD phosphodiesterase" evidence="8">
    <location>
        <begin position="293"/>
        <end position="320"/>
    </location>
</feature>
<dbReference type="InterPro" id="IPR001736">
    <property type="entry name" value="PLipase_D/transphosphatidylase"/>
</dbReference>
<keyword evidence="4" id="KW-0378">Hydrolase</keyword>
<dbReference type="Proteomes" id="UP000184436">
    <property type="component" value="Unassembled WGS sequence"/>
</dbReference>
<dbReference type="PANTHER" id="PTHR43856:SF1">
    <property type="entry name" value="MITOCHONDRIAL CARDIOLIPIN HYDROLASE"/>
    <property type="match status" value="1"/>
</dbReference>
<proteinExistence type="inferred from homology"/>